<evidence type="ECO:0000256" key="1">
    <source>
        <dbReference type="SAM" id="MobiDB-lite"/>
    </source>
</evidence>
<keyword evidence="3" id="KW-1185">Reference proteome</keyword>
<gene>
    <name evidence="2" type="ORF">IEQ34_008436</name>
</gene>
<feature type="compositionally biased region" description="Basic and acidic residues" evidence="1">
    <location>
        <begin position="58"/>
        <end position="67"/>
    </location>
</feature>
<feature type="compositionally biased region" description="Basic and acidic residues" evidence="1">
    <location>
        <begin position="20"/>
        <end position="33"/>
    </location>
</feature>
<accession>A0AAV7GVW2</accession>
<protein>
    <submittedName>
        <fullName evidence="2">Uncharacterized protein</fullName>
    </submittedName>
</protein>
<comment type="caution">
    <text evidence="2">The sequence shown here is derived from an EMBL/GenBank/DDBJ whole genome shotgun (WGS) entry which is preliminary data.</text>
</comment>
<reference evidence="2 3" key="1">
    <citation type="journal article" date="2021" name="Hortic Res">
        <title>Chromosome-scale assembly of the Dendrobium chrysotoxum genome enhances the understanding of orchid evolution.</title>
        <authorList>
            <person name="Zhang Y."/>
            <person name="Zhang G.Q."/>
            <person name="Zhang D."/>
            <person name="Liu X.D."/>
            <person name="Xu X.Y."/>
            <person name="Sun W.H."/>
            <person name="Yu X."/>
            <person name="Zhu X."/>
            <person name="Wang Z.W."/>
            <person name="Zhao X."/>
            <person name="Zhong W.Y."/>
            <person name="Chen H."/>
            <person name="Yin W.L."/>
            <person name="Huang T."/>
            <person name="Niu S.C."/>
            <person name="Liu Z.J."/>
        </authorList>
    </citation>
    <scope>NUCLEOTIDE SEQUENCE [LARGE SCALE GENOMIC DNA]</scope>
    <source>
        <strain evidence="2">Lindl</strain>
    </source>
</reference>
<feature type="region of interest" description="Disordered" evidence="1">
    <location>
        <begin position="1"/>
        <end position="36"/>
    </location>
</feature>
<evidence type="ECO:0000313" key="2">
    <source>
        <dbReference type="EMBL" id="KAH0460861.1"/>
    </source>
</evidence>
<dbReference type="EMBL" id="JAGFBR010000009">
    <property type="protein sequence ID" value="KAH0460861.1"/>
    <property type="molecule type" value="Genomic_DNA"/>
</dbReference>
<evidence type="ECO:0000313" key="3">
    <source>
        <dbReference type="Proteomes" id="UP000775213"/>
    </source>
</evidence>
<dbReference type="AlphaFoldDB" id="A0AAV7GVW2"/>
<organism evidence="2 3">
    <name type="scientific">Dendrobium chrysotoxum</name>
    <name type="common">Orchid</name>
    <dbReference type="NCBI Taxonomy" id="161865"/>
    <lineage>
        <taxon>Eukaryota</taxon>
        <taxon>Viridiplantae</taxon>
        <taxon>Streptophyta</taxon>
        <taxon>Embryophyta</taxon>
        <taxon>Tracheophyta</taxon>
        <taxon>Spermatophyta</taxon>
        <taxon>Magnoliopsida</taxon>
        <taxon>Liliopsida</taxon>
        <taxon>Asparagales</taxon>
        <taxon>Orchidaceae</taxon>
        <taxon>Epidendroideae</taxon>
        <taxon>Malaxideae</taxon>
        <taxon>Dendrobiinae</taxon>
        <taxon>Dendrobium</taxon>
    </lineage>
</organism>
<sequence>MILRSFGAISSNQEYYPEDSSGRPEEKPERSEENNLIVQDDTYIVLIETGSVEATKQDLRDFDRDSEQNFDEDERQSKDSMWFRASESPMKASFFPLTMARKIFGSNLGMSQPSGFHLQYIYPFSFPYLPQFFSSGNVLQLSLV</sequence>
<dbReference type="Proteomes" id="UP000775213">
    <property type="component" value="Unassembled WGS sequence"/>
</dbReference>
<feature type="region of interest" description="Disordered" evidence="1">
    <location>
        <begin position="58"/>
        <end position="78"/>
    </location>
</feature>
<name>A0AAV7GVW2_DENCH</name>
<proteinExistence type="predicted"/>